<sequence>MEDLPPLPPRTICLIRHGETTANRDSIIAGRLDVALTDHGRSQARSLATLTWEEPITVFCSPMARAKETARLGFPDLVATPHAGLRERDWGVFEGRPLTQLPPREETPDGGDGWRDMILRVHAAIRDCCAAAGPTLPVLVCHSGVIRATRLLACLGSVGERPPNAHPVLFRHHAGRHEEHPL</sequence>
<dbReference type="InterPro" id="IPR051695">
    <property type="entry name" value="Phosphoglycerate_Mutase"/>
</dbReference>
<dbReference type="GO" id="GO:0043456">
    <property type="term" value="P:regulation of pentose-phosphate shunt"/>
    <property type="evidence" value="ECO:0007669"/>
    <property type="project" value="TreeGrafter"/>
</dbReference>
<protein>
    <submittedName>
        <fullName evidence="2">Putative phosphoglycerate mutase</fullName>
    </submittedName>
</protein>
<accession>A0A2T1AKJ2</accession>
<name>A0A2T1AKJ2_TRISK</name>
<dbReference type="SUPFAM" id="SSF53254">
    <property type="entry name" value="Phosphoglycerate mutase-like"/>
    <property type="match status" value="1"/>
</dbReference>
<dbReference type="InterPro" id="IPR001345">
    <property type="entry name" value="PG/BPGM_mutase_AS"/>
</dbReference>
<dbReference type="InterPro" id="IPR013078">
    <property type="entry name" value="His_Pase_superF_clade-1"/>
</dbReference>
<gene>
    <name evidence="2" type="ORF">CLV89_103398</name>
</gene>
<dbReference type="Proteomes" id="UP000237718">
    <property type="component" value="Unassembled WGS sequence"/>
</dbReference>
<dbReference type="GO" id="GO:0004331">
    <property type="term" value="F:fructose-2,6-bisphosphate 2-phosphatase activity"/>
    <property type="evidence" value="ECO:0007669"/>
    <property type="project" value="TreeGrafter"/>
</dbReference>
<organism evidence="2 3">
    <name type="scientific">Tritonibacter scottomollicae</name>
    <name type="common">Epibacterium scottomollicae</name>
    <dbReference type="NCBI Taxonomy" id="483013"/>
    <lineage>
        <taxon>Bacteria</taxon>
        <taxon>Pseudomonadati</taxon>
        <taxon>Pseudomonadota</taxon>
        <taxon>Alphaproteobacteria</taxon>
        <taxon>Rhodobacterales</taxon>
        <taxon>Paracoccaceae</taxon>
        <taxon>Tritonibacter</taxon>
    </lineage>
</organism>
<evidence type="ECO:0000256" key="1">
    <source>
        <dbReference type="ARBA" id="ARBA00022801"/>
    </source>
</evidence>
<reference evidence="2 3" key="1">
    <citation type="submission" date="2018-03" db="EMBL/GenBank/DDBJ databases">
        <title>Genomic Encyclopedia of Archaeal and Bacterial Type Strains, Phase II (KMG-II): from individual species to whole genera.</title>
        <authorList>
            <person name="Goeker M."/>
        </authorList>
    </citation>
    <scope>NUCLEOTIDE SEQUENCE [LARGE SCALE GENOMIC DNA]</scope>
    <source>
        <strain evidence="2 3">DSM 25328</strain>
    </source>
</reference>
<evidence type="ECO:0000313" key="2">
    <source>
        <dbReference type="EMBL" id="PRZ49083.1"/>
    </source>
</evidence>
<dbReference type="PROSITE" id="PS00175">
    <property type="entry name" value="PG_MUTASE"/>
    <property type="match status" value="1"/>
</dbReference>
<dbReference type="GO" id="GO:0045820">
    <property type="term" value="P:negative regulation of glycolytic process"/>
    <property type="evidence" value="ECO:0007669"/>
    <property type="project" value="TreeGrafter"/>
</dbReference>
<proteinExistence type="predicted"/>
<evidence type="ECO:0000313" key="3">
    <source>
        <dbReference type="Proteomes" id="UP000237718"/>
    </source>
</evidence>
<dbReference type="EMBL" id="PVUF01000003">
    <property type="protein sequence ID" value="PRZ49083.1"/>
    <property type="molecule type" value="Genomic_DNA"/>
</dbReference>
<keyword evidence="1" id="KW-0378">Hydrolase</keyword>
<dbReference type="RefSeq" id="WP_106163084.1">
    <property type="nucleotide sequence ID" value="NZ_PVUF01000003.1"/>
</dbReference>
<dbReference type="Gene3D" id="3.40.50.1240">
    <property type="entry name" value="Phosphoglycerate mutase-like"/>
    <property type="match status" value="1"/>
</dbReference>
<dbReference type="AlphaFoldDB" id="A0A2T1AKJ2"/>
<dbReference type="SMART" id="SM00855">
    <property type="entry name" value="PGAM"/>
    <property type="match status" value="1"/>
</dbReference>
<dbReference type="CDD" id="cd07067">
    <property type="entry name" value="HP_PGM_like"/>
    <property type="match status" value="1"/>
</dbReference>
<dbReference type="InterPro" id="IPR029033">
    <property type="entry name" value="His_PPase_superfam"/>
</dbReference>
<dbReference type="Pfam" id="PF00300">
    <property type="entry name" value="His_Phos_1"/>
    <property type="match status" value="1"/>
</dbReference>
<dbReference type="GO" id="GO:0005829">
    <property type="term" value="C:cytosol"/>
    <property type="evidence" value="ECO:0007669"/>
    <property type="project" value="TreeGrafter"/>
</dbReference>
<dbReference type="PANTHER" id="PTHR46517:SF1">
    <property type="entry name" value="FRUCTOSE-2,6-BISPHOSPHATASE TIGAR"/>
    <property type="match status" value="1"/>
</dbReference>
<dbReference type="OrthoDB" id="9781415at2"/>
<dbReference type="PANTHER" id="PTHR46517">
    <property type="entry name" value="FRUCTOSE-2,6-BISPHOSPHATASE TIGAR"/>
    <property type="match status" value="1"/>
</dbReference>
<comment type="caution">
    <text evidence="2">The sequence shown here is derived from an EMBL/GenBank/DDBJ whole genome shotgun (WGS) entry which is preliminary data.</text>
</comment>